<reference evidence="2" key="2">
    <citation type="submission" date="2013-04" db="UniProtKB">
        <authorList>
            <consortium name="EnsemblPlants"/>
        </authorList>
    </citation>
    <scope>IDENTIFICATION</scope>
</reference>
<protein>
    <recommendedName>
        <fullName evidence="1">tRNA uridine(34) hydroxylase N-terminal domain-containing protein</fullName>
    </recommendedName>
</protein>
<accession>J3NE73</accession>
<keyword evidence="3" id="KW-1185">Reference proteome</keyword>
<proteinExistence type="predicted"/>
<evidence type="ECO:0000259" key="1">
    <source>
        <dbReference type="Pfam" id="PF17773"/>
    </source>
</evidence>
<evidence type="ECO:0000313" key="3">
    <source>
        <dbReference type="Proteomes" id="UP000006038"/>
    </source>
</evidence>
<sequence>LLHYKYAEVPDAPALAAVYESRCRALALVGRVRVGPDGVNATASLTRHLSTKFLSFFSRIPVRSMYVSCTKRMESSDAKYHQDKIAKQSQS</sequence>
<dbReference type="Pfam" id="PF17773">
    <property type="entry name" value="UPF0176_N"/>
    <property type="match status" value="1"/>
</dbReference>
<dbReference type="AlphaFoldDB" id="J3NE73"/>
<dbReference type="Gramene" id="OB12G22810.1">
    <property type="protein sequence ID" value="OB12G22810.1"/>
    <property type="gene ID" value="OB12G22810"/>
</dbReference>
<name>J3NE73_ORYBR</name>
<dbReference type="HOGENOM" id="CLU_2433355_0_0_1"/>
<organism evidence="2">
    <name type="scientific">Oryza brachyantha</name>
    <name type="common">malo sina</name>
    <dbReference type="NCBI Taxonomy" id="4533"/>
    <lineage>
        <taxon>Eukaryota</taxon>
        <taxon>Viridiplantae</taxon>
        <taxon>Streptophyta</taxon>
        <taxon>Embryophyta</taxon>
        <taxon>Tracheophyta</taxon>
        <taxon>Spermatophyta</taxon>
        <taxon>Magnoliopsida</taxon>
        <taxon>Liliopsida</taxon>
        <taxon>Poales</taxon>
        <taxon>Poaceae</taxon>
        <taxon>BOP clade</taxon>
        <taxon>Oryzoideae</taxon>
        <taxon>Oryzeae</taxon>
        <taxon>Oryzinae</taxon>
        <taxon>Oryza</taxon>
    </lineage>
</organism>
<feature type="domain" description="tRNA uridine(34) hydroxylase N-terminal" evidence="1">
    <location>
        <begin position="2"/>
        <end position="61"/>
    </location>
</feature>
<dbReference type="EnsemblPlants" id="OB12G22810.1">
    <property type="protein sequence ID" value="OB12G22810.1"/>
    <property type="gene ID" value="OB12G22810"/>
</dbReference>
<evidence type="ECO:0000313" key="2">
    <source>
        <dbReference type="EnsemblPlants" id="OB12G22810.1"/>
    </source>
</evidence>
<dbReference type="InterPro" id="IPR040503">
    <property type="entry name" value="TRHO_N"/>
</dbReference>
<reference evidence="2" key="1">
    <citation type="journal article" date="2013" name="Nat. Commun.">
        <title>Whole-genome sequencing of Oryza brachyantha reveals mechanisms underlying Oryza genome evolution.</title>
        <authorList>
            <person name="Chen J."/>
            <person name="Huang Q."/>
            <person name="Gao D."/>
            <person name="Wang J."/>
            <person name="Lang Y."/>
            <person name="Liu T."/>
            <person name="Li B."/>
            <person name="Bai Z."/>
            <person name="Luis Goicoechea J."/>
            <person name="Liang C."/>
            <person name="Chen C."/>
            <person name="Zhang W."/>
            <person name="Sun S."/>
            <person name="Liao Y."/>
            <person name="Zhang X."/>
            <person name="Yang L."/>
            <person name="Song C."/>
            <person name="Wang M."/>
            <person name="Shi J."/>
            <person name="Liu G."/>
            <person name="Liu J."/>
            <person name="Zhou H."/>
            <person name="Zhou W."/>
            <person name="Yu Q."/>
            <person name="An N."/>
            <person name="Chen Y."/>
            <person name="Cai Q."/>
            <person name="Wang B."/>
            <person name="Liu B."/>
            <person name="Min J."/>
            <person name="Huang Y."/>
            <person name="Wu H."/>
            <person name="Li Z."/>
            <person name="Zhang Y."/>
            <person name="Yin Y."/>
            <person name="Song W."/>
            <person name="Jiang J."/>
            <person name="Jackson S.A."/>
            <person name="Wing R.A."/>
            <person name="Wang J."/>
            <person name="Chen M."/>
        </authorList>
    </citation>
    <scope>NUCLEOTIDE SEQUENCE [LARGE SCALE GENOMIC DNA]</scope>
    <source>
        <strain evidence="2">cv. IRGC 101232</strain>
    </source>
</reference>
<dbReference type="Proteomes" id="UP000006038">
    <property type="component" value="Chromosome 12"/>
</dbReference>
<dbReference type="Gene3D" id="3.30.70.100">
    <property type="match status" value="1"/>
</dbReference>
<dbReference type="STRING" id="4533.J3NE73"/>